<evidence type="ECO:0000313" key="2">
    <source>
        <dbReference type="Proteomes" id="UP000594638"/>
    </source>
</evidence>
<proteinExistence type="predicted"/>
<accession>A0A8S0UN64</accession>
<sequence length="83" mass="9256">MDKPLNWPAKIIATNSMYRISRTILVASGNNETDEGLFDHLSIMIADILAASLTNLPHGIITKCHHNSLKERQKSVRQAALLF</sequence>
<dbReference type="Proteomes" id="UP000594638">
    <property type="component" value="Unassembled WGS sequence"/>
</dbReference>
<evidence type="ECO:0000313" key="1">
    <source>
        <dbReference type="EMBL" id="CAA3019314.1"/>
    </source>
</evidence>
<protein>
    <submittedName>
        <fullName evidence="1">Uncharacterized protein LOC111391085</fullName>
    </submittedName>
</protein>
<organism evidence="1 2">
    <name type="scientific">Olea europaea subsp. europaea</name>
    <dbReference type="NCBI Taxonomy" id="158383"/>
    <lineage>
        <taxon>Eukaryota</taxon>
        <taxon>Viridiplantae</taxon>
        <taxon>Streptophyta</taxon>
        <taxon>Embryophyta</taxon>
        <taxon>Tracheophyta</taxon>
        <taxon>Spermatophyta</taxon>
        <taxon>Magnoliopsida</taxon>
        <taxon>eudicotyledons</taxon>
        <taxon>Gunneridae</taxon>
        <taxon>Pentapetalae</taxon>
        <taxon>asterids</taxon>
        <taxon>lamiids</taxon>
        <taxon>Lamiales</taxon>
        <taxon>Oleaceae</taxon>
        <taxon>Oleeae</taxon>
        <taxon>Olea</taxon>
    </lineage>
</organism>
<reference evidence="1 2" key="1">
    <citation type="submission" date="2019-12" db="EMBL/GenBank/DDBJ databases">
        <authorList>
            <person name="Alioto T."/>
            <person name="Alioto T."/>
            <person name="Gomez Garrido J."/>
        </authorList>
    </citation>
    <scope>NUCLEOTIDE SEQUENCE [LARGE SCALE GENOMIC DNA]</scope>
</reference>
<feature type="non-terminal residue" evidence="1">
    <location>
        <position position="83"/>
    </location>
</feature>
<dbReference type="EMBL" id="CACTIH010008181">
    <property type="protein sequence ID" value="CAA3019314.1"/>
    <property type="molecule type" value="Genomic_DNA"/>
</dbReference>
<keyword evidence="2" id="KW-1185">Reference proteome</keyword>
<dbReference type="OrthoDB" id="1915303at2759"/>
<name>A0A8S0UN64_OLEEU</name>
<dbReference type="Gramene" id="OE9A040173T1">
    <property type="protein sequence ID" value="OE9A040173C1"/>
    <property type="gene ID" value="OE9A040173"/>
</dbReference>
<comment type="caution">
    <text evidence="1">The sequence shown here is derived from an EMBL/GenBank/DDBJ whole genome shotgun (WGS) entry which is preliminary data.</text>
</comment>
<gene>
    <name evidence="1" type="ORF">OLEA9_A040173</name>
</gene>
<dbReference type="PANTHER" id="PTHR35307:SF3">
    <property type="entry name" value="DUF4220 DOMAIN-CONTAINING PROTEIN"/>
    <property type="match status" value="1"/>
</dbReference>
<dbReference type="PANTHER" id="PTHR35307">
    <property type="entry name" value="PROTEIN, PUTATIVE-RELATED"/>
    <property type="match status" value="1"/>
</dbReference>
<dbReference type="AlphaFoldDB" id="A0A8S0UN64"/>